<dbReference type="GO" id="GO:0015421">
    <property type="term" value="F:ABC-type oligopeptide transporter activity"/>
    <property type="evidence" value="ECO:0007669"/>
    <property type="project" value="TreeGrafter"/>
</dbReference>
<dbReference type="AlphaFoldDB" id="A0A0R1GLC2"/>
<protein>
    <submittedName>
        <fullName evidence="12">Abc-type multidrug transport system, atpase and permease component</fullName>
    </submittedName>
</protein>
<evidence type="ECO:0000256" key="5">
    <source>
        <dbReference type="ARBA" id="ARBA00022741"/>
    </source>
</evidence>
<dbReference type="PANTHER" id="PTHR43394">
    <property type="entry name" value="ATP-DEPENDENT PERMEASE MDL1, MITOCHONDRIAL"/>
    <property type="match status" value="1"/>
</dbReference>
<dbReference type="PROSITE" id="PS50893">
    <property type="entry name" value="ABC_TRANSPORTER_2"/>
    <property type="match status" value="1"/>
</dbReference>
<dbReference type="Gene3D" id="3.40.50.300">
    <property type="entry name" value="P-loop containing nucleotide triphosphate hydrolases"/>
    <property type="match status" value="1"/>
</dbReference>
<evidence type="ECO:0000313" key="12">
    <source>
        <dbReference type="EMBL" id="KRK34601.1"/>
    </source>
</evidence>
<dbReference type="FunFam" id="3.40.50.300:FF:000221">
    <property type="entry name" value="Multidrug ABC transporter ATP-binding protein"/>
    <property type="match status" value="1"/>
</dbReference>
<accession>A0A0R1GLC2</accession>
<evidence type="ECO:0000259" key="10">
    <source>
        <dbReference type="PROSITE" id="PS50893"/>
    </source>
</evidence>
<evidence type="ECO:0000256" key="3">
    <source>
        <dbReference type="ARBA" id="ARBA00022475"/>
    </source>
</evidence>
<gene>
    <name evidence="12" type="ORF">FC07_GL000350</name>
</gene>
<dbReference type="CDD" id="cd18548">
    <property type="entry name" value="ABC_6TM_Tm287_like"/>
    <property type="match status" value="1"/>
</dbReference>
<proteinExistence type="predicted"/>
<feature type="transmembrane region" description="Helical" evidence="9">
    <location>
        <begin position="173"/>
        <end position="190"/>
    </location>
</feature>
<evidence type="ECO:0000256" key="4">
    <source>
        <dbReference type="ARBA" id="ARBA00022692"/>
    </source>
</evidence>
<feature type="transmembrane region" description="Helical" evidence="9">
    <location>
        <begin position="69"/>
        <end position="95"/>
    </location>
</feature>
<dbReference type="EMBL" id="AZDA01000090">
    <property type="protein sequence ID" value="KRK34601.1"/>
    <property type="molecule type" value="Genomic_DNA"/>
</dbReference>
<evidence type="ECO:0000256" key="6">
    <source>
        <dbReference type="ARBA" id="ARBA00022840"/>
    </source>
</evidence>
<dbReference type="GO" id="GO:0005524">
    <property type="term" value="F:ATP binding"/>
    <property type="evidence" value="ECO:0007669"/>
    <property type="project" value="UniProtKB-KW"/>
</dbReference>
<keyword evidence="8 9" id="KW-0472">Membrane</keyword>
<evidence type="ECO:0000256" key="2">
    <source>
        <dbReference type="ARBA" id="ARBA00022448"/>
    </source>
</evidence>
<dbReference type="InterPro" id="IPR003593">
    <property type="entry name" value="AAA+_ATPase"/>
</dbReference>
<keyword evidence="4 9" id="KW-0812">Transmembrane</keyword>
<comment type="caution">
    <text evidence="12">The sequence shown here is derived from an EMBL/GenBank/DDBJ whole genome shotgun (WGS) entry which is preliminary data.</text>
</comment>
<dbReference type="Pfam" id="PF00005">
    <property type="entry name" value="ABC_tran"/>
    <property type="match status" value="1"/>
</dbReference>
<evidence type="ECO:0000256" key="7">
    <source>
        <dbReference type="ARBA" id="ARBA00022989"/>
    </source>
</evidence>
<feature type="domain" description="ABC transporter" evidence="10">
    <location>
        <begin position="346"/>
        <end position="580"/>
    </location>
</feature>
<dbReference type="InterPro" id="IPR017871">
    <property type="entry name" value="ABC_transporter-like_CS"/>
</dbReference>
<dbReference type="STRING" id="1423726.FC07_GL000350"/>
<evidence type="ECO:0000256" key="8">
    <source>
        <dbReference type="ARBA" id="ARBA00023136"/>
    </source>
</evidence>
<dbReference type="InterPro" id="IPR039421">
    <property type="entry name" value="Type_1_exporter"/>
</dbReference>
<feature type="transmembrane region" description="Helical" evidence="9">
    <location>
        <begin position="252"/>
        <end position="273"/>
    </location>
</feature>
<dbReference type="Pfam" id="PF00664">
    <property type="entry name" value="ABC_membrane"/>
    <property type="match status" value="1"/>
</dbReference>
<dbReference type="PATRIC" id="fig|1423726.3.peg.366"/>
<dbReference type="InterPro" id="IPR003439">
    <property type="entry name" value="ABC_transporter-like_ATP-bd"/>
</dbReference>
<dbReference type="SUPFAM" id="SSF90123">
    <property type="entry name" value="ABC transporter transmembrane region"/>
    <property type="match status" value="1"/>
</dbReference>
<dbReference type="PROSITE" id="PS50929">
    <property type="entry name" value="ABC_TM1F"/>
    <property type="match status" value="1"/>
</dbReference>
<keyword evidence="13" id="KW-1185">Reference proteome</keyword>
<dbReference type="GO" id="GO:0016887">
    <property type="term" value="F:ATP hydrolysis activity"/>
    <property type="evidence" value="ECO:0007669"/>
    <property type="project" value="InterPro"/>
</dbReference>
<dbReference type="SMART" id="SM00382">
    <property type="entry name" value="AAA"/>
    <property type="match status" value="1"/>
</dbReference>
<organism evidence="12 13">
    <name type="scientific">Loigolactobacillus bifermentans DSM 20003</name>
    <dbReference type="NCBI Taxonomy" id="1423726"/>
    <lineage>
        <taxon>Bacteria</taxon>
        <taxon>Bacillati</taxon>
        <taxon>Bacillota</taxon>
        <taxon>Bacilli</taxon>
        <taxon>Lactobacillales</taxon>
        <taxon>Lactobacillaceae</taxon>
        <taxon>Loigolactobacillus</taxon>
    </lineage>
</organism>
<keyword evidence="6" id="KW-0067">ATP-binding</keyword>
<evidence type="ECO:0000256" key="1">
    <source>
        <dbReference type="ARBA" id="ARBA00004651"/>
    </source>
</evidence>
<sequence>MKRLFSGYFWIGGDKMFQIIWQHTRRWQRVCLFAAPLVMLMEVFCDLQQPTLMSKIVDTGLAGSGHPQFILQTGGVMLLIALVGACSGSGCNALASYASLKMGQRLRNHLLSLALATRNGHDLSTPTLITRITNDVIQMQNLVMTLTRSLVRAPFLLLGGIVMAFLISPRIAWILAIVVPVLLLFMGLVIRHSVPLFTKMQQAIDRINRVMRETLLGIKTVKSFTLENQQQQLFDQINQQVQTSSVAAQASVIILAPVVTLALNLSIVAALWFGGGLHASHLITTGQIMAFVNYMIQITTAMINTVNTVSSLSRAQTATARIQAVLDLPQDAEPTATVALPTDTTLRFEHVNFAYPGGENVLTDIDFELPAGAKLGIIGTTGSGKTTLVDLLTRLYDPTSGRITIGGVPINQLSLAQLRQQVAVALQNSVLFSGTIASNLRYGKETATDAELVVAAQAAAAADFIAARPGGYQAQVTQRGNNFSGGQKQRLNIARALVAQAAILVLDDTTSAVDLATDAHIQQALRQVRQGKTTIMIAQRIAALQDSDLILVLDHGHIVARGQHATLLQESAFYREVAVAQLGKEVLTDA</sequence>
<dbReference type="Proteomes" id="UP000051461">
    <property type="component" value="Unassembled WGS sequence"/>
</dbReference>
<reference evidence="12 13" key="1">
    <citation type="journal article" date="2015" name="Genome Announc.">
        <title>Expanding the biotechnology potential of lactobacilli through comparative genomics of 213 strains and associated genera.</title>
        <authorList>
            <person name="Sun Z."/>
            <person name="Harris H.M."/>
            <person name="McCann A."/>
            <person name="Guo C."/>
            <person name="Argimon S."/>
            <person name="Zhang W."/>
            <person name="Yang X."/>
            <person name="Jeffery I.B."/>
            <person name="Cooney J.C."/>
            <person name="Kagawa T.F."/>
            <person name="Liu W."/>
            <person name="Song Y."/>
            <person name="Salvetti E."/>
            <person name="Wrobel A."/>
            <person name="Rasinkangas P."/>
            <person name="Parkhill J."/>
            <person name="Rea M.C."/>
            <person name="O'Sullivan O."/>
            <person name="Ritari J."/>
            <person name="Douillard F.P."/>
            <person name="Paul Ross R."/>
            <person name="Yang R."/>
            <person name="Briner A.E."/>
            <person name="Felis G.E."/>
            <person name="de Vos W.M."/>
            <person name="Barrangou R."/>
            <person name="Klaenhammer T.R."/>
            <person name="Caufield P.W."/>
            <person name="Cui Y."/>
            <person name="Zhang H."/>
            <person name="O'Toole P.W."/>
        </authorList>
    </citation>
    <scope>NUCLEOTIDE SEQUENCE [LARGE SCALE GENOMIC DNA]</scope>
    <source>
        <strain evidence="12 13">DSM 20003</strain>
    </source>
</reference>
<dbReference type="SUPFAM" id="SSF52540">
    <property type="entry name" value="P-loop containing nucleoside triphosphate hydrolases"/>
    <property type="match status" value="1"/>
</dbReference>
<name>A0A0R1GLC2_9LACO</name>
<feature type="domain" description="ABC transmembrane type-1" evidence="11">
    <location>
        <begin position="33"/>
        <end position="314"/>
    </location>
</feature>
<dbReference type="GO" id="GO:0005886">
    <property type="term" value="C:plasma membrane"/>
    <property type="evidence" value="ECO:0007669"/>
    <property type="project" value="UniProtKB-SubCell"/>
</dbReference>
<keyword evidence="3" id="KW-1003">Cell membrane</keyword>
<keyword evidence="7 9" id="KW-1133">Transmembrane helix</keyword>
<evidence type="ECO:0000313" key="13">
    <source>
        <dbReference type="Proteomes" id="UP000051461"/>
    </source>
</evidence>
<comment type="subcellular location">
    <subcellularLocation>
        <location evidence="1">Cell membrane</location>
        <topology evidence="1">Multi-pass membrane protein</topology>
    </subcellularLocation>
</comment>
<dbReference type="InterPro" id="IPR027417">
    <property type="entry name" value="P-loop_NTPase"/>
</dbReference>
<dbReference type="InterPro" id="IPR036640">
    <property type="entry name" value="ABC1_TM_sf"/>
</dbReference>
<evidence type="ECO:0000259" key="11">
    <source>
        <dbReference type="PROSITE" id="PS50929"/>
    </source>
</evidence>
<evidence type="ECO:0000256" key="9">
    <source>
        <dbReference type="SAM" id="Phobius"/>
    </source>
</evidence>
<dbReference type="InterPro" id="IPR011527">
    <property type="entry name" value="ABC1_TM_dom"/>
</dbReference>
<dbReference type="PANTHER" id="PTHR43394:SF1">
    <property type="entry name" value="ATP-BINDING CASSETTE SUB-FAMILY B MEMBER 10, MITOCHONDRIAL"/>
    <property type="match status" value="1"/>
</dbReference>
<dbReference type="PROSITE" id="PS00211">
    <property type="entry name" value="ABC_TRANSPORTER_1"/>
    <property type="match status" value="1"/>
</dbReference>
<feature type="transmembrane region" description="Helical" evidence="9">
    <location>
        <begin position="149"/>
        <end position="167"/>
    </location>
</feature>
<dbReference type="Gene3D" id="1.20.1560.10">
    <property type="entry name" value="ABC transporter type 1, transmembrane domain"/>
    <property type="match status" value="1"/>
</dbReference>
<keyword evidence="5" id="KW-0547">Nucleotide-binding</keyword>
<keyword evidence="2" id="KW-0813">Transport</keyword>